<proteinExistence type="predicted"/>
<dbReference type="Proteomes" id="UP001430919">
    <property type="component" value="Unassembled WGS sequence"/>
</dbReference>
<sequence length="150" mass="18017">MPVNIVFILFTLIIILLLSYKKIQSVNEYFTKLREIDFKKRTNLDLWKLTRISAPAPFLFGLEKYIETNSVFYFDKDNLYIIKYDKPVIKHSLSTISEVIKTHLNINERRIWKIIVYESGKQIIYKIKDEYWNFELFLDKINENPNSIVS</sequence>
<protein>
    <submittedName>
        <fullName evidence="1">Uncharacterized protein</fullName>
    </submittedName>
</protein>
<keyword evidence="2" id="KW-1185">Reference proteome</keyword>
<evidence type="ECO:0000313" key="2">
    <source>
        <dbReference type="Proteomes" id="UP001430919"/>
    </source>
</evidence>
<reference evidence="1" key="1">
    <citation type="submission" date="2021-11" db="EMBL/GenBank/DDBJ databases">
        <title>Description of novel Flavobacterium species.</title>
        <authorList>
            <person name="Saticioglu I.B."/>
            <person name="Ay H."/>
            <person name="Altun S."/>
            <person name="Duman M."/>
        </authorList>
    </citation>
    <scope>NUCLEOTIDE SEQUENCE</scope>
    <source>
        <strain evidence="1">F-65</strain>
    </source>
</reference>
<dbReference type="RefSeq" id="WP_229990895.1">
    <property type="nucleotide sequence ID" value="NZ_JAJJMO010000001.1"/>
</dbReference>
<gene>
    <name evidence="1" type="ORF">LNQ49_20975</name>
</gene>
<evidence type="ECO:0000313" key="1">
    <source>
        <dbReference type="EMBL" id="MCC9074064.1"/>
    </source>
</evidence>
<dbReference type="EMBL" id="JAJJMO010000001">
    <property type="protein sequence ID" value="MCC9074064.1"/>
    <property type="molecule type" value="Genomic_DNA"/>
</dbReference>
<comment type="caution">
    <text evidence="1">The sequence shown here is derived from an EMBL/GenBank/DDBJ whole genome shotgun (WGS) entry which is preliminary data.</text>
</comment>
<organism evidence="1 2">
    <name type="scientific">Flavobacterium pisciphilum</name>
    <dbReference type="NCBI Taxonomy" id="2893755"/>
    <lineage>
        <taxon>Bacteria</taxon>
        <taxon>Pseudomonadati</taxon>
        <taxon>Bacteroidota</taxon>
        <taxon>Flavobacteriia</taxon>
        <taxon>Flavobacteriales</taxon>
        <taxon>Flavobacteriaceae</taxon>
        <taxon>Flavobacterium</taxon>
    </lineage>
</organism>
<accession>A0ABS8MZ60</accession>
<name>A0ABS8MZ60_9FLAO</name>